<dbReference type="Gene3D" id="2.40.100.10">
    <property type="entry name" value="Cyclophilin-like"/>
    <property type="match status" value="1"/>
</dbReference>
<dbReference type="InterPro" id="IPR029000">
    <property type="entry name" value="Cyclophilin-like_dom_sf"/>
</dbReference>
<protein>
    <recommendedName>
        <fullName evidence="1">Peptidyl-prolyl cis-trans isomerase</fullName>
        <shortName evidence="1">PPIase</shortName>
        <ecNumber evidence="1">5.2.1.8</ecNumber>
    </recommendedName>
</protein>
<comment type="catalytic activity">
    <reaction evidence="1">
        <text>[protein]-peptidylproline (omega=180) = [protein]-peptidylproline (omega=0)</text>
        <dbReference type="Rhea" id="RHEA:16237"/>
        <dbReference type="Rhea" id="RHEA-COMP:10747"/>
        <dbReference type="Rhea" id="RHEA-COMP:10748"/>
        <dbReference type="ChEBI" id="CHEBI:83833"/>
        <dbReference type="ChEBI" id="CHEBI:83834"/>
        <dbReference type="EC" id="5.2.1.8"/>
    </reaction>
</comment>
<organism evidence="3">
    <name type="scientific">Schizaphis graminum</name>
    <name type="common">Green bug aphid</name>
    <dbReference type="NCBI Taxonomy" id="13262"/>
    <lineage>
        <taxon>Eukaryota</taxon>
        <taxon>Metazoa</taxon>
        <taxon>Ecdysozoa</taxon>
        <taxon>Arthropoda</taxon>
        <taxon>Hexapoda</taxon>
        <taxon>Insecta</taxon>
        <taxon>Pterygota</taxon>
        <taxon>Neoptera</taxon>
        <taxon>Paraneoptera</taxon>
        <taxon>Hemiptera</taxon>
        <taxon>Sternorrhyncha</taxon>
        <taxon>Aphidomorpha</taxon>
        <taxon>Aphidoidea</taxon>
        <taxon>Aphididae</taxon>
        <taxon>Aphidini</taxon>
        <taxon>Schizaphis</taxon>
    </lineage>
</organism>
<dbReference type="PANTHER" id="PTHR11071:SF565">
    <property type="entry name" value="MOCA-CYP, ISOFORM A"/>
    <property type="match status" value="1"/>
</dbReference>
<evidence type="ECO:0000313" key="3">
    <source>
        <dbReference type="EMBL" id="MBY25429.1"/>
    </source>
</evidence>
<keyword evidence="1 3" id="KW-0413">Isomerase</keyword>
<dbReference type="PANTHER" id="PTHR11071">
    <property type="entry name" value="PEPTIDYL-PROLYL CIS-TRANS ISOMERASE"/>
    <property type="match status" value="1"/>
</dbReference>
<reference evidence="3" key="1">
    <citation type="submission" date="2018-04" db="EMBL/GenBank/DDBJ databases">
        <title>Transcriptome of Schizaphis graminum biotype I.</title>
        <authorList>
            <person name="Scully E.D."/>
            <person name="Geib S.M."/>
            <person name="Palmer N.A."/>
            <person name="Koch K."/>
            <person name="Bradshaw J."/>
            <person name="Heng-Moss T."/>
            <person name="Sarath G."/>
        </authorList>
    </citation>
    <scope>NUCLEOTIDE SEQUENCE</scope>
</reference>
<dbReference type="AlphaFoldDB" id="A0A2S2P7J1"/>
<sequence length="107" mass="11662">MGVDTELVKTHVRPRCFMDVAVDNILLGRIVFELFDDFCPLTCENFRALCTGEKGLGKTTGKPLHFQGVIFHRVVKSFMVQCGDFSTGNGTGGESIFGGTFPGINLT</sequence>
<proteinExistence type="inferred from homology"/>
<gene>
    <name evidence="3" type="primary">Ppig_0</name>
    <name evidence="3" type="ORF">g.25861</name>
</gene>
<comment type="similarity">
    <text evidence="1">Belongs to the cyclophilin-type PPIase family.</text>
</comment>
<dbReference type="GO" id="GO:0006457">
    <property type="term" value="P:protein folding"/>
    <property type="evidence" value="ECO:0007669"/>
    <property type="project" value="TreeGrafter"/>
</dbReference>
<comment type="function">
    <text evidence="1">PPIases accelerate the folding of proteins. It catalyzes the cis-trans isomerization of proline imidic peptide bonds in oligopeptides.</text>
</comment>
<dbReference type="PROSITE" id="PS50072">
    <property type="entry name" value="CSA_PPIASE_2"/>
    <property type="match status" value="1"/>
</dbReference>
<name>A0A2S2P7J1_SCHGA</name>
<dbReference type="SUPFAM" id="SSF50891">
    <property type="entry name" value="Cyclophilin-like"/>
    <property type="match status" value="1"/>
</dbReference>
<accession>A0A2S2P7J1</accession>
<dbReference type="GO" id="GO:0005739">
    <property type="term" value="C:mitochondrion"/>
    <property type="evidence" value="ECO:0007669"/>
    <property type="project" value="TreeGrafter"/>
</dbReference>
<dbReference type="EMBL" id="GGMR01012810">
    <property type="protein sequence ID" value="MBY25429.1"/>
    <property type="molecule type" value="Transcribed_RNA"/>
</dbReference>
<keyword evidence="1" id="KW-0697">Rotamase</keyword>
<dbReference type="GO" id="GO:0016018">
    <property type="term" value="F:cyclosporin A binding"/>
    <property type="evidence" value="ECO:0007669"/>
    <property type="project" value="TreeGrafter"/>
</dbReference>
<dbReference type="EC" id="5.2.1.8" evidence="1"/>
<dbReference type="Pfam" id="PF00160">
    <property type="entry name" value="Pro_isomerase"/>
    <property type="match status" value="1"/>
</dbReference>
<evidence type="ECO:0000256" key="1">
    <source>
        <dbReference type="RuleBase" id="RU363019"/>
    </source>
</evidence>
<dbReference type="InterPro" id="IPR002130">
    <property type="entry name" value="Cyclophilin-type_PPIase_dom"/>
</dbReference>
<evidence type="ECO:0000259" key="2">
    <source>
        <dbReference type="PROSITE" id="PS50072"/>
    </source>
</evidence>
<dbReference type="GO" id="GO:0003755">
    <property type="term" value="F:peptidyl-prolyl cis-trans isomerase activity"/>
    <property type="evidence" value="ECO:0007669"/>
    <property type="project" value="UniProtKB-UniRule"/>
</dbReference>
<feature type="domain" description="PPIase cyclophilin-type" evidence="2">
    <location>
        <begin position="17"/>
        <end position="107"/>
    </location>
</feature>
<dbReference type="PRINTS" id="PR00153">
    <property type="entry name" value="CSAPPISMRASE"/>
</dbReference>